<evidence type="ECO:0000313" key="1">
    <source>
        <dbReference type="EMBL" id="KAJ9487899.1"/>
    </source>
</evidence>
<comment type="caution">
    <text evidence="1">The sequence shown here is derived from an EMBL/GenBank/DDBJ whole genome shotgun (WGS) entry which is preliminary data.</text>
</comment>
<name>A0AAI9TIQ5_PENTH</name>
<organism evidence="1 2">
    <name type="scientific">Penicillium thymicola</name>
    <dbReference type="NCBI Taxonomy" id="293382"/>
    <lineage>
        <taxon>Eukaryota</taxon>
        <taxon>Fungi</taxon>
        <taxon>Dikarya</taxon>
        <taxon>Ascomycota</taxon>
        <taxon>Pezizomycotina</taxon>
        <taxon>Eurotiomycetes</taxon>
        <taxon>Eurotiomycetidae</taxon>
        <taxon>Eurotiales</taxon>
        <taxon>Aspergillaceae</taxon>
        <taxon>Penicillium</taxon>
    </lineage>
</organism>
<dbReference type="EMBL" id="LACB01000139">
    <property type="protein sequence ID" value="KAJ9487899.1"/>
    <property type="molecule type" value="Genomic_DNA"/>
</dbReference>
<dbReference type="Proteomes" id="UP001227192">
    <property type="component" value="Unassembled WGS sequence"/>
</dbReference>
<proteinExistence type="predicted"/>
<gene>
    <name evidence="1" type="ORF">VN97_g5425</name>
</gene>
<reference evidence="1" key="1">
    <citation type="submission" date="2015-06" db="EMBL/GenBank/DDBJ databases">
        <authorList>
            <person name="Nguyen H."/>
        </authorList>
    </citation>
    <scope>NUCLEOTIDE SEQUENCE</scope>
    <source>
        <strain evidence="1">DAOM 180753</strain>
    </source>
</reference>
<keyword evidence="2" id="KW-1185">Reference proteome</keyword>
<dbReference type="AlphaFoldDB" id="A0AAI9TIQ5"/>
<sequence>MYFSFFHRSNSRRLGPWMERVAASGTESRLVPGLVPRTTTFQECEFAPRRPHFYLSSISIFTSCGQVDRKSFKLYIPPGSLEIAEYSTLLDPSIVNPENTIGSLIGHSLLIPLLAITEPNICGQSFDQPTHTLVNVSLVLKHTYHYLAQLLPGCAVPRSQYPFPSSLRL</sequence>
<protein>
    <submittedName>
        <fullName evidence="1">Uncharacterized protein</fullName>
    </submittedName>
</protein>
<accession>A0AAI9TIQ5</accession>
<reference evidence="1" key="2">
    <citation type="journal article" date="2016" name="Fungal Biol.">
        <title>Ochratoxin A production by Penicillium thymicola.</title>
        <authorList>
            <person name="Nguyen H.D.T."/>
            <person name="McMullin D.R."/>
            <person name="Ponomareva E."/>
            <person name="Riley R."/>
            <person name="Pomraning K.R."/>
            <person name="Baker S.E."/>
            <person name="Seifert K.A."/>
        </authorList>
    </citation>
    <scope>NUCLEOTIDE SEQUENCE</scope>
    <source>
        <strain evidence="1">DAOM 180753</strain>
    </source>
</reference>
<evidence type="ECO:0000313" key="2">
    <source>
        <dbReference type="Proteomes" id="UP001227192"/>
    </source>
</evidence>